<evidence type="ECO:0000313" key="2">
    <source>
        <dbReference type="EMBL" id="TWB68898.1"/>
    </source>
</evidence>
<organism evidence="2 3">
    <name type="scientific">Bradyrhizobium sacchari</name>
    <dbReference type="NCBI Taxonomy" id="1399419"/>
    <lineage>
        <taxon>Bacteria</taxon>
        <taxon>Pseudomonadati</taxon>
        <taxon>Pseudomonadota</taxon>
        <taxon>Alphaproteobacteria</taxon>
        <taxon>Hyphomicrobiales</taxon>
        <taxon>Nitrobacteraceae</taxon>
        <taxon>Bradyrhizobium</taxon>
    </lineage>
</organism>
<protein>
    <submittedName>
        <fullName evidence="2">Putative DNA-binding protein</fullName>
    </submittedName>
</protein>
<gene>
    <name evidence="2" type="ORF">FBZ95_11018</name>
</gene>
<dbReference type="AlphaFoldDB" id="A0A560I0Z3"/>
<comment type="caution">
    <text evidence="2">The sequence shown here is derived from an EMBL/GenBank/DDBJ whole genome shotgun (WGS) entry which is preliminary data.</text>
</comment>
<dbReference type="Pfam" id="PF04326">
    <property type="entry name" value="SLFN_AlbA_2"/>
    <property type="match status" value="1"/>
</dbReference>
<proteinExistence type="predicted"/>
<accession>A0A560I0Z3</accession>
<feature type="domain" description="Schlafen AlbA-2" evidence="1">
    <location>
        <begin position="72"/>
        <end position="134"/>
    </location>
</feature>
<dbReference type="EMBL" id="VITW01000010">
    <property type="protein sequence ID" value="TWB68898.1"/>
    <property type="molecule type" value="Genomic_DNA"/>
</dbReference>
<reference evidence="2 3" key="1">
    <citation type="submission" date="2019-06" db="EMBL/GenBank/DDBJ databases">
        <title>Genomic Encyclopedia of Type Strains, Phase IV (KMG-V): Genome sequencing to study the core and pangenomes of soil and plant-associated prokaryotes.</title>
        <authorList>
            <person name="Whitman W."/>
        </authorList>
    </citation>
    <scope>NUCLEOTIDE SEQUENCE [LARGE SCALE GENOMIC DNA]</scope>
    <source>
        <strain evidence="2 3">BR 10556</strain>
    </source>
</reference>
<dbReference type="InterPro" id="IPR007421">
    <property type="entry name" value="Schlafen_AlbA_2_dom"/>
</dbReference>
<keyword evidence="2" id="KW-0238">DNA-binding</keyword>
<evidence type="ECO:0000259" key="1">
    <source>
        <dbReference type="Pfam" id="PF04326"/>
    </source>
</evidence>
<dbReference type="RefSeq" id="WP_161495488.1">
    <property type="nucleotide sequence ID" value="NZ_LWIG01000069.1"/>
</dbReference>
<name>A0A560I0Z3_9BRAD</name>
<dbReference type="GO" id="GO:0003677">
    <property type="term" value="F:DNA binding"/>
    <property type="evidence" value="ECO:0007669"/>
    <property type="project" value="UniProtKB-KW"/>
</dbReference>
<dbReference type="InterPro" id="IPR038461">
    <property type="entry name" value="Schlafen_AlbA_2_dom_sf"/>
</dbReference>
<keyword evidence="3" id="KW-1185">Reference proteome</keyword>
<dbReference type="Gene3D" id="3.30.950.30">
    <property type="entry name" value="Schlafen, AAA domain"/>
    <property type="match status" value="1"/>
</dbReference>
<evidence type="ECO:0000313" key="3">
    <source>
        <dbReference type="Proteomes" id="UP000315914"/>
    </source>
</evidence>
<dbReference type="Proteomes" id="UP000315914">
    <property type="component" value="Unassembled WGS sequence"/>
</dbReference>
<sequence length="198" mass="21847">MTEEVFDSSFQRRAVIAELVENGITDGTVLSYLIVNGHAISDEAVLWDFKIEVPISPPGVKLNEATKRTYDAKFAEIVKDCVSLYNTYGGYLIAGIDNGTRKVVGFSGAFDAADINKRIQAATQVSVETIYRVATFSDDTTPPTQVAQETCWRQTSSVQERCARTRQRPALIQTQRFLSSRKGQLSNGQKPGGFRVSI</sequence>
<dbReference type="OrthoDB" id="8431612at2"/>